<dbReference type="GeneTree" id="ENSGT00940000154179"/>
<dbReference type="Gene3D" id="2.60.40.10">
    <property type="entry name" value="Immunoglobulins"/>
    <property type="match status" value="1"/>
</dbReference>
<dbReference type="PROSITE" id="PS50835">
    <property type="entry name" value="IG_LIKE"/>
    <property type="match status" value="1"/>
</dbReference>
<reference evidence="2" key="1">
    <citation type="submission" date="2025-08" db="UniProtKB">
        <authorList>
            <consortium name="Ensembl"/>
        </authorList>
    </citation>
    <scope>IDENTIFICATION</scope>
</reference>
<dbReference type="InterPro" id="IPR007110">
    <property type="entry name" value="Ig-like_dom"/>
</dbReference>
<dbReference type="InterPro" id="IPR013783">
    <property type="entry name" value="Ig-like_fold"/>
</dbReference>
<organism evidence="2 3">
    <name type="scientific">Naja naja</name>
    <name type="common">Indian cobra</name>
    <dbReference type="NCBI Taxonomy" id="35670"/>
    <lineage>
        <taxon>Eukaryota</taxon>
        <taxon>Metazoa</taxon>
        <taxon>Chordata</taxon>
        <taxon>Craniata</taxon>
        <taxon>Vertebrata</taxon>
        <taxon>Euteleostomi</taxon>
        <taxon>Lepidosauria</taxon>
        <taxon>Squamata</taxon>
        <taxon>Bifurcata</taxon>
        <taxon>Unidentata</taxon>
        <taxon>Episquamata</taxon>
        <taxon>Toxicofera</taxon>
        <taxon>Serpentes</taxon>
        <taxon>Colubroidea</taxon>
        <taxon>Elapidae</taxon>
        <taxon>Elapinae</taxon>
        <taxon>Naja</taxon>
    </lineage>
</organism>
<reference evidence="2" key="2">
    <citation type="submission" date="2025-09" db="UniProtKB">
        <authorList>
            <consortium name="Ensembl"/>
        </authorList>
    </citation>
    <scope>IDENTIFICATION</scope>
</reference>
<sequence length="160" mass="17943">NPLRQPQGESEIGYYFLYFTILFLPFKGIDCQQSWIQPPSSSVSPAGTIRLSYTTQVDNTISWYQQKAGKGPRFVHCDGCGSSRGEEIPNRFTATRSGTTGTLTITNVEAEDEADYYCGRWNSAGNVLYSYGEGQQKPPLFLFILKDGHSCVVLLRYTWS</sequence>
<dbReference type="Ensembl" id="ENSNNAT00000007261.1">
    <property type="protein sequence ID" value="ENSNNAP00000006928.1"/>
    <property type="gene ID" value="ENSNNAG00000004672.1"/>
</dbReference>
<dbReference type="InterPro" id="IPR050150">
    <property type="entry name" value="IgV_Light_Chain"/>
</dbReference>
<dbReference type="SUPFAM" id="SSF48726">
    <property type="entry name" value="Immunoglobulin"/>
    <property type="match status" value="1"/>
</dbReference>
<dbReference type="SMART" id="SM00406">
    <property type="entry name" value="IGv"/>
    <property type="match status" value="1"/>
</dbReference>
<evidence type="ECO:0000259" key="1">
    <source>
        <dbReference type="PROSITE" id="PS50835"/>
    </source>
</evidence>
<dbReference type="OrthoDB" id="9902371at2759"/>
<dbReference type="AlphaFoldDB" id="A0A8C6VS42"/>
<name>A0A8C6VS42_NAJNA</name>
<feature type="domain" description="Ig-like" evidence="1">
    <location>
        <begin position="60"/>
        <end position="118"/>
    </location>
</feature>
<dbReference type="Proteomes" id="UP000694559">
    <property type="component" value="Unplaced"/>
</dbReference>
<dbReference type="PANTHER" id="PTHR23267">
    <property type="entry name" value="IMMUNOGLOBULIN LIGHT CHAIN"/>
    <property type="match status" value="1"/>
</dbReference>
<dbReference type="InterPro" id="IPR036179">
    <property type="entry name" value="Ig-like_dom_sf"/>
</dbReference>
<keyword evidence="3" id="KW-1185">Reference proteome</keyword>
<proteinExistence type="predicted"/>
<evidence type="ECO:0000313" key="2">
    <source>
        <dbReference type="Ensembl" id="ENSNNAP00000006928.1"/>
    </source>
</evidence>
<dbReference type="Pfam" id="PF07686">
    <property type="entry name" value="V-set"/>
    <property type="match status" value="1"/>
</dbReference>
<protein>
    <recommendedName>
        <fullName evidence="1">Ig-like domain-containing protein</fullName>
    </recommendedName>
</protein>
<evidence type="ECO:0000313" key="3">
    <source>
        <dbReference type="Proteomes" id="UP000694559"/>
    </source>
</evidence>
<dbReference type="InterPro" id="IPR013106">
    <property type="entry name" value="Ig_V-set"/>
</dbReference>
<dbReference type="SMART" id="SM00409">
    <property type="entry name" value="IG"/>
    <property type="match status" value="1"/>
</dbReference>
<accession>A0A8C6VS42</accession>
<dbReference type="InterPro" id="IPR003599">
    <property type="entry name" value="Ig_sub"/>
</dbReference>